<name>A0A1I4T8B8_9GAMM</name>
<dbReference type="InterPro" id="IPR006127">
    <property type="entry name" value="ZnuA-like"/>
</dbReference>
<dbReference type="AlphaFoldDB" id="A0A1I4T8B8"/>
<feature type="chain" id="PRO_5017327778" evidence="1">
    <location>
        <begin position="21"/>
        <end position="292"/>
    </location>
</feature>
<dbReference type="PANTHER" id="PTHR42953:SF2">
    <property type="entry name" value="ADHESION PROTEIN"/>
    <property type="match status" value="1"/>
</dbReference>
<accession>A0A1I4T8B8</accession>
<dbReference type="OrthoDB" id="9810636at2"/>
<evidence type="ECO:0000313" key="3">
    <source>
        <dbReference type="Proteomes" id="UP000243629"/>
    </source>
</evidence>
<sequence>MSALRFFLVLGLLLSGSVLAQPLQLVATTASMGVIARVVAGDEAQLQVLVPADRDAHALHARPGMIASLRRADMLLSVGAQLEEGWLPAALDAAANPRLRVGQPAHFVAADALHLRGTRFDPALGGHVHGQGNPHFNLSPQRMGEVATAFAERLAALRPAQAPAFRQRASGFAEQLQGHSAQVAQRLASQHQALAYHEEFDYFSEWLPVALIGFVEQRPGVPPGPAHLNGLIKSHQGASGVVLMANYQPRAAAQRVAEALGWPLRVLPLEPARAEPEAYLALLELWAAALAE</sequence>
<evidence type="ECO:0000256" key="1">
    <source>
        <dbReference type="SAM" id="SignalP"/>
    </source>
</evidence>
<feature type="signal peptide" evidence="1">
    <location>
        <begin position="1"/>
        <end position="20"/>
    </location>
</feature>
<dbReference type="InterPro" id="IPR050492">
    <property type="entry name" value="Bact_metal-bind_prot9"/>
</dbReference>
<proteinExistence type="predicted"/>
<organism evidence="2 3">
    <name type="scientific">Halopseudomonas yangmingensis</name>
    <dbReference type="NCBI Taxonomy" id="1720063"/>
    <lineage>
        <taxon>Bacteria</taxon>
        <taxon>Pseudomonadati</taxon>
        <taxon>Pseudomonadota</taxon>
        <taxon>Gammaproteobacteria</taxon>
        <taxon>Pseudomonadales</taxon>
        <taxon>Pseudomonadaceae</taxon>
        <taxon>Halopseudomonas</taxon>
    </lineage>
</organism>
<dbReference type="GO" id="GO:0046872">
    <property type="term" value="F:metal ion binding"/>
    <property type="evidence" value="ECO:0007669"/>
    <property type="project" value="InterPro"/>
</dbReference>
<reference evidence="3" key="1">
    <citation type="submission" date="2016-10" db="EMBL/GenBank/DDBJ databases">
        <authorList>
            <person name="Varghese N."/>
            <person name="Submissions S."/>
        </authorList>
    </citation>
    <scope>NUCLEOTIDE SEQUENCE [LARGE SCALE GENOMIC DNA]</scope>
    <source>
        <strain evidence="3">DSM 24213</strain>
    </source>
</reference>
<dbReference type="EMBL" id="FOUI01000013">
    <property type="protein sequence ID" value="SFM72895.1"/>
    <property type="molecule type" value="Genomic_DNA"/>
</dbReference>
<dbReference type="SUPFAM" id="SSF53807">
    <property type="entry name" value="Helical backbone' metal receptor"/>
    <property type="match status" value="1"/>
</dbReference>
<dbReference type="Proteomes" id="UP000243629">
    <property type="component" value="Unassembled WGS sequence"/>
</dbReference>
<dbReference type="Gene3D" id="3.40.50.1980">
    <property type="entry name" value="Nitrogenase molybdenum iron protein domain"/>
    <property type="match status" value="2"/>
</dbReference>
<keyword evidence="3" id="KW-1185">Reference proteome</keyword>
<protein>
    <submittedName>
        <fullName evidence="2">Zinc/manganese transport system substrate-binding protein</fullName>
    </submittedName>
</protein>
<keyword evidence="1" id="KW-0732">Signal</keyword>
<dbReference type="STRING" id="1720063.SAMN05216217_11355"/>
<evidence type="ECO:0000313" key="2">
    <source>
        <dbReference type="EMBL" id="SFM72895.1"/>
    </source>
</evidence>
<gene>
    <name evidence="2" type="ORF">SAMN05216217_11355</name>
</gene>
<dbReference type="RefSeq" id="WP_093477320.1">
    <property type="nucleotide sequence ID" value="NZ_FOUI01000013.1"/>
</dbReference>
<dbReference type="PANTHER" id="PTHR42953">
    <property type="entry name" value="HIGH-AFFINITY ZINC UPTAKE SYSTEM PROTEIN ZNUA-RELATED"/>
    <property type="match status" value="1"/>
</dbReference>
<dbReference type="GO" id="GO:0030001">
    <property type="term" value="P:metal ion transport"/>
    <property type="evidence" value="ECO:0007669"/>
    <property type="project" value="InterPro"/>
</dbReference>
<dbReference type="Pfam" id="PF01297">
    <property type="entry name" value="ZnuA"/>
    <property type="match status" value="1"/>
</dbReference>